<feature type="region of interest" description="Disordered" evidence="1">
    <location>
        <begin position="26"/>
        <end position="54"/>
    </location>
</feature>
<dbReference type="RefSeq" id="WP_168518062.1">
    <property type="nucleotide sequence ID" value="NZ_JAAXLS010000014.1"/>
</dbReference>
<reference evidence="2 3" key="1">
    <citation type="submission" date="2020-04" db="EMBL/GenBank/DDBJ databases">
        <title>Novel species.</title>
        <authorList>
            <person name="Teo W.F.A."/>
            <person name="Lipun K."/>
            <person name="Srisuk N."/>
            <person name="Duangmal K."/>
        </authorList>
    </citation>
    <scope>NUCLEOTIDE SEQUENCE [LARGE SCALE GENOMIC DNA]</scope>
    <source>
        <strain evidence="2 3">K13G38</strain>
    </source>
</reference>
<feature type="compositionally biased region" description="Basic and acidic residues" evidence="1">
    <location>
        <begin position="31"/>
        <end position="54"/>
    </location>
</feature>
<name>A0ABX1J925_9PSEU</name>
<comment type="caution">
    <text evidence="2">The sequence shown here is derived from an EMBL/GenBank/DDBJ whole genome shotgun (WGS) entry which is preliminary data.</text>
</comment>
<accession>A0ABX1J925</accession>
<organism evidence="2 3">
    <name type="scientific">Amycolatopsis acididurans</name>
    <dbReference type="NCBI Taxonomy" id="2724524"/>
    <lineage>
        <taxon>Bacteria</taxon>
        <taxon>Bacillati</taxon>
        <taxon>Actinomycetota</taxon>
        <taxon>Actinomycetes</taxon>
        <taxon>Pseudonocardiales</taxon>
        <taxon>Pseudonocardiaceae</taxon>
        <taxon>Amycolatopsis</taxon>
    </lineage>
</organism>
<dbReference type="Proteomes" id="UP000715441">
    <property type="component" value="Unassembled WGS sequence"/>
</dbReference>
<keyword evidence="3" id="KW-1185">Reference proteome</keyword>
<sequence>MSDREAPDVAEAARLLDDMTQQIIPVPPFLDQEKEKRPAEAARPTDSRLDGHVL</sequence>
<evidence type="ECO:0000313" key="2">
    <source>
        <dbReference type="EMBL" id="NKQ55389.1"/>
    </source>
</evidence>
<evidence type="ECO:0000313" key="3">
    <source>
        <dbReference type="Proteomes" id="UP000715441"/>
    </source>
</evidence>
<protein>
    <submittedName>
        <fullName evidence="2">Uncharacterized protein</fullName>
    </submittedName>
</protein>
<gene>
    <name evidence="2" type="ORF">HFP15_21120</name>
</gene>
<evidence type="ECO:0000256" key="1">
    <source>
        <dbReference type="SAM" id="MobiDB-lite"/>
    </source>
</evidence>
<proteinExistence type="predicted"/>
<dbReference type="EMBL" id="JAAXLS010000014">
    <property type="protein sequence ID" value="NKQ55389.1"/>
    <property type="molecule type" value="Genomic_DNA"/>
</dbReference>